<name>A0A839E7F3_9MICO</name>
<dbReference type="Proteomes" id="UP000585905">
    <property type="component" value="Unassembled WGS sequence"/>
</dbReference>
<dbReference type="PROSITE" id="PS50977">
    <property type="entry name" value="HTH_TETR_2"/>
    <property type="match status" value="1"/>
</dbReference>
<keyword evidence="1 2" id="KW-0238">DNA-binding</keyword>
<feature type="domain" description="HTH tetR-type" evidence="3">
    <location>
        <begin position="16"/>
        <end position="76"/>
    </location>
</feature>
<dbReference type="EMBL" id="JACGWX010000002">
    <property type="protein sequence ID" value="MBA8847700.1"/>
    <property type="molecule type" value="Genomic_DNA"/>
</dbReference>
<dbReference type="RefSeq" id="WP_182490502.1">
    <property type="nucleotide sequence ID" value="NZ_BAAAOV010000022.1"/>
</dbReference>
<evidence type="ECO:0000256" key="2">
    <source>
        <dbReference type="PROSITE-ProRule" id="PRU00335"/>
    </source>
</evidence>
<protein>
    <submittedName>
        <fullName evidence="4">AcrR family transcriptional regulator</fullName>
    </submittedName>
</protein>
<evidence type="ECO:0000256" key="1">
    <source>
        <dbReference type="ARBA" id="ARBA00023125"/>
    </source>
</evidence>
<evidence type="ECO:0000313" key="4">
    <source>
        <dbReference type="EMBL" id="MBA8847700.1"/>
    </source>
</evidence>
<sequence length="201" mass="21653">MTAAETTPVGLDPRWVRSRDRLHAAVLELARTSPASAITGAALARTAGVHRSTIYEHGADPADLLRSALRAELDEIRHRVIEPATPQTIVAAIGSSADEVFAHVERHSPVYARELAAGTSGLGAMLAEHFAHSIALLIEHGALTPPAIDDDPDRFAETVAAALAATTVAVITDWLRDPEPRDRALLLRRWRAVQPPWWPAA</sequence>
<proteinExistence type="predicted"/>
<dbReference type="InterPro" id="IPR001647">
    <property type="entry name" value="HTH_TetR"/>
</dbReference>
<organism evidence="4 5">
    <name type="scientific">Microcella alkalica</name>
    <dbReference type="NCBI Taxonomy" id="355930"/>
    <lineage>
        <taxon>Bacteria</taxon>
        <taxon>Bacillati</taxon>
        <taxon>Actinomycetota</taxon>
        <taxon>Actinomycetes</taxon>
        <taxon>Micrococcales</taxon>
        <taxon>Microbacteriaceae</taxon>
        <taxon>Microcella</taxon>
    </lineage>
</organism>
<dbReference type="AlphaFoldDB" id="A0A839E7F3"/>
<comment type="caution">
    <text evidence="4">The sequence shown here is derived from an EMBL/GenBank/DDBJ whole genome shotgun (WGS) entry which is preliminary data.</text>
</comment>
<dbReference type="GO" id="GO:0003677">
    <property type="term" value="F:DNA binding"/>
    <property type="evidence" value="ECO:0007669"/>
    <property type="project" value="UniProtKB-UniRule"/>
</dbReference>
<dbReference type="Gene3D" id="1.10.357.10">
    <property type="entry name" value="Tetracycline Repressor, domain 2"/>
    <property type="match status" value="1"/>
</dbReference>
<dbReference type="InterPro" id="IPR009057">
    <property type="entry name" value="Homeodomain-like_sf"/>
</dbReference>
<dbReference type="SUPFAM" id="SSF46689">
    <property type="entry name" value="Homeodomain-like"/>
    <property type="match status" value="1"/>
</dbReference>
<feature type="DNA-binding region" description="H-T-H motif" evidence="2">
    <location>
        <begin position="39"/>
        <end position="58"/>
    </location>
</feature>
<reference evidence="4 5" key="1">
    <citation type="submission" date="2020-07" db="EMBL/GenBank/DDBJ databases">
        <title>Sequencing the genomes of 1000 actinobacteria strains.</title>
        <authorList>
            <person name="Klenk H.-P."/>
        </authorList>
    </citation>
    <scope>NUCLEOTIDE SEQUENCE [LARGE SCALE GENOMIC DNA]</scope>
    <source>
        <strain evidence="4 5">DSM 19663</strain>
    </source>
</reference>
<gene>
    <name evidence="4" type="ORF">FHX53_001285</name>
</gene>
<evidence type="ECO:0000259" key="3">
    <source>
        <dbReference type="PROSITE" id="PS50977"/>
    </source>
</evidence>
<evidence type="ECO:0000313" key="5">
    <source>
        <dbReference type="Proteomes" id="UP000585905"/>
    </source>
</evidence>
<accession>A0A839E7F3</accession>
<keyword evidence="5" id="KW-1185">Reference proteome</keyword>